<evidence type="ECO:0000259" key="2">
    <source>
        <dbReference type="Pfam" id="PF00248"/>
    </source>
</evidence>
<gene>
    <name evidence="3" type="ORF">BGZ97_007515</name>
</gene>
<evidence type="ECO:0000256" key="1">
    <source>
        <dbReference type="ARBA" id="ARBA00023002"/>
    </source>
</evidence>
<evidence type="ECO:0000313" key="3">
    <source>
        <dbReference type="EMBL" id="KAG0316042.1"/>
    </source>
</evidence>
<name>A0A9P6UR31_9FUNG</name>
<dbReference type="Proteomes" id="UP000823405">
    <property type="component" value="Unassembled WGS sequence"/>
</dbReference>
<dbReference type="CDD" id="cd19075">
    <property type="entry name" value="AKR_AKR7A1-5"/>
    <property type="match status" value="1"/>
</dbReference>
<dbReference type="Gene3D" id="3.20.20.100">
    <property type="entry name" value="NADP-dependent oxidoreductase domain"/>
    <property type="match status" value="1"/>
</dbReference>
<evidence type="ECO:0000313" key="4">
    <source>
        <dbReference type="Proteomes" id="UP000823405"/>
    </source>
</evidence>
<dbReference type="PANTHER" id="PTHR43364">
    <property type="entry name" value="NADH-SPECIFIC METHYLGLYOXAL REDUCTASE-RELATED"/>
    <property type="match status" value="1"/>
</dbReference>
<proteinExistence type="predicted"/>
<dbReference type="OrthoDB" id="2310150at2759"/>
<dbReference type="Pfam" id="PF00248">
    <property type="entry name" value="Aldo_ket_red"/>
    <property type="match status" value="1"/>
</dbReference>
<dbReference type="InterPro" id="IPR023210">
    <property type="entry name" value="NADP_OxRdtase_dom"/>
</dbReference>
<keyword evidence="1" id="KW-0560">Oxidoreductase</keyword>
<protein>
    <recommendedName>
        <fullName evidence="2">NADP-dependent oxidoreductase domain-containing protein</fullName>
    </recommendedName>
</protein>
<dbReference type="AlphaFoldDB" id="A0A9P6UR31"/>
<accession>A0A9P6UR31</accession>
<sequence>MASKEPADIPRVILGTMTFGLETTKAQQSLVRIRGADNIAPFLTTFQAHGHIEVDTARLYGWGDTEILLSQLPTANLKISTKVYPFTPGTFNKENLPIQFKKCLTALNAEKVDILYLHAPDYSVPLEETIKAMDDLYKEGLFERFGLSNYPAWIVAQINEICKQNGYVRPSVYQGNYNPIARSVTKELFPCLKHYNMEFYAYNPISGGVLSGKYKFAEDEVQEGARFDPKTPFGNMLRERYWTKTNFEAVQSLTKVAEANNMTLLEATLRWMRHHSGLGAKDGILIGSSSVVQLEESLTELEKGPLPEEMLKAFDDAWEHVKATTVWYFEPPKHIENQGWKK</sequence>
<dbReference type="SUPFAM" id="SSF51430">
    <property type="entry name" value="NAD(P)-linked oxidoreductase"/>
    <property type="match status" value="1"/>
</dbReference>
<reference evidence="3" key="1">
    <citation type="journal article" date="2020" name="Fungal Divers.">
        <title>Resolving the Mortierellaceae phylogeny through synthesis of multi-gene phylogenetics and phylogenomics.</title>
        <authorList>
            <person name="Vandepol N."/>
            <person name="Liber J."/>
            <person name="Desiro A."/>
            <person name="Na H."/>
            <person name="Kennedy M."/>
            <person name="Barry K."/>
            <person name="Grigoriev I.V."/>
            <person name="Miller A.N."/>
            <person name="O'Donnell K."/>
            <person name="Stajich J.E."/>
            <person name="Bonito G."/>
        </authorList>
    </citation>
    <scope>NUCLEOTIDE SEQUENCE</scope>
    <source>
        <strain evidence="3">NVP60</strain>
    </source>
</reference>
<organism evidence="3 4">
    <name type="scientific">Linnemannia gamsii</name>
    <dbReference type="NCBI Taxonomy" id="64522"/>
    <lineage>
        <taxon>Eukaryota</taxon>
        <taxon>Fungi</taxon>
        <taxon>Fungi incertae sedis</taxon>
        <taxon>Mucoromycota</taxon>
        <taxon>Mortierellomycotina</taxon>
        <taxon>Mortierellomycetes</taxon>
        <taxon>Mortierellales</taxon>
        <taxon>Mortierellaceae</taxon>
        <taxon>Linnemannia</taxon>
    </lineage>
</organism>
<dbReference type="GO" id="GO:0016491">
    <property type="term" value="F:oxidoreductase activity"/>
    <property type="evidence" value="ECO:0007669"/>
    <property type="project" value="UniProtKB-KW"/>
</dbReference>
<dbReference type="EMBL" id="JAAAIN010000335">
    <property type="protein sequence ID" value="KAG0316042.1"/>
    <property type="molecule type" value="Genomic_DNA"/>
</dbReference>
<feature type="domain" description="NADP-dependent oxidoreductase" evidence="2">
    <location>
        <begin position="12"/>
        <end position="318"/>
    </location>
</feature>
<comment type="caution">
    <text evidence="3">The sequence shown here is derived from an EMBL/GenBank/DDBJ whole genome shotgun (WGS) entry which is preliminary data.</text>
</comment>
<dbReference type="InterPro" id="IPR050523">
    <property type="entry name" value="AKR_Detox_Biosynth"/>
</dbReference>
<dbReference type="PANTHER" id="PTHR43364:SF4">
    <property type="entry name" value="NAD(P)-LINKED OXIDOREDUCTASE SUPERFAMILY PROTEIN"/>
    <property type="match status" value="1"/>
</dbReference>
<keyword evidence="4" id="KW-1185">Reference proteome</keyword>
<dbReference type="InterPro" id="IPR036812">
    <property type="entry name" value="NAD(P)_OxRdtase_dom_sf"/>
</dbReference>